<gene>
    <name evidence="11" type="ORF">OSB1V03_LOCUS18803</name>
</gene>
<dbReference type="PRINTS" id="PR01607">
    <property type="entry name" value="APYRASEFAMLY"/>
</dbReference>
<evidence type="ECO:0000313" key="11">
    <source>
        <dbReference type="EMBL" id="CAD7641742.1"/>
    </source>
</evidence>
<evidence type="ECO:0000256" key="4">
    <source>
        <dbReference type="ARBA" id="ARBA00022723"/>
    </source>
</evidence>
<keyword evidence="12" id="KW-1185">Reference proteome</keyword>
<evidence type="ECO:0000259" key="9">
    <source>
        <dbReference type="Pfam" id="PF00135"/>
    </source>
</evidence>
<evidence type="ECO:0000259" key="10">
    <source>
        <dbReference type="Pfam" id="PF02872"/>
    </source>
</evidence>
<comment type="catalytic activity">
    <reaction evidence="1">
        <text>a ribonucleoside 5'-phosphate + H2O = a ribonucleoside + phosphate</text>
        <dbReference type="Rhea" id="RHEA:12484"/>
        <dbReference type="ChEBI" id="CHEBI:15377"/>
        <dbReference type="ChEBI" id="CHEBI:18254"/>
        <dbReference type="ChEBI" id="CHEBI:43474"/>
        <dbReference type="ChEBI" id="CHEBI:58043"/>
        <dbReference type="EC" id="3.1.3.5"/>
    </reaction>
</comment>
<evidence type="ECO:0000256" key="8">
    <source>
        <dbReference type="RuleBase" id="RU362119"/>
    </source>
</evidence>
<evidence type="ECO:0000256" key="7">
    <source>
        <dbReference type="ARBA" id="ARBA00023180"/>
    </source>
</evidence>
<dbReference type="GO" id="GO:0005886">
    <property type="term" value="C:plasma membrane"/>
    <property type="evidence" value="ECO:0007669"/>
    <property type="project" value="TreeGrafter"/>
</dbReference>
<dbReference type="InterPro" id="IPR008334">
    <property type="entry name" value="5'-Nucleotdase_C"/>
</dbReference>
<dbReference type="SUPFAM" id="SSF56300">
    <property type="entry name" value="Metallo-dependent phosphatases"/>
    <property type="match status" value="1"/>
</dbReference>
<dbReference type="GO" id="GO:0006196">
    <property type="term" value="P:AMP catabolic process"/>
    <property type="evidence" value="ECO:0007669"/>
    <property type="project" value="TreeGrafter"/>
</dbReference>
<accession>A0A7R9LHE1</accession>
<reference evidence="11" key="1">
    <citation type="submission" date="2020-11" db="EMBL/GenBank/DDBJ databases">
        <authorList>
            <person name="Tran Van P."/>
        </authorList>
    </citation>
    <scope>NUCLEOTIDE SEQUENCE</scope>
</reference>
<dbReference type="Proteomes" id="UP000759131">
    <property type="component" value="Unassembled WGS sequence"/>
</dbReference>
<dbReference type="GO" id="GO:0008253">
    <property type="term" value="F:5'-nucleotidase activity"/>
    <property type="evidence" value="ECO:0007669"/>
    <property type="project" value="UniProtKB-EC"/>
</dbReference>
<comment type="similarity">
    <text evidence="2 8">Belongs to the 5'-nucleotidase family.</text>
</comment>
<keyword evidence="4" id="KW-0479">Metal-binding</keyword>
<name>A0A7R9LHE1_9ACAR</name>
<dbReference type="EC" id="3.1.3.5" evidence="3"/>
<keyword evidence="7" id="KW-0325">Glycoprotein</keyword>
<sequence>DIIIGLGHSGFVRDVEIAKSVPEIDVIVGGHSHTLLYDGPKPSVEEVIDKYPTIINHGSHQSLVLQAFAFGKYLGVIDVEFDAEGNVTRFEGKPILLDNSFPEDPELAKEVTEYTDRVKQKYGEVIGKTRVLLEGGYKCELRECNLGNLITEATVVYYMSQRPVVGNGWTDVAICVMNSGGIRSTIDTTNADGNITLEDLITTLPFSNNMIILEMSGQLVREMLEFSVAGHDPHFKIPSGKFLQMSGLRVVYNLTNPDFERVAKVLVRCANCTVPEYRPLDDNELYKLVVPQYIADGGDGYQMLKSKDIKRISSEVLDYEIVSQYLSQTPLIYTGIDDRIEFILLVLEFIEITPKNVIILIENGVINGFTQVFNGTEVDTYLGIPYAEPPVGDLRFRRPVPA</sequence>
<evidence type="ECO:0000256" key="6">
    <source>
        <dbReference type="ARBA" id="ARBA00022801"/>
    </source>
</evidence>
<dbReference type="GO" id="GO:0000166">
    <property type="term" value="F:nucleotide binding"/>
    <property type="evidence" value="ECO:0007669"/>
    <property type="project" value="UniProtKB-KW"/>
</dbReference>
<dbReference type="Pfam" id="PF02872">
    <property type="entry name" value="5_nucleotid_C"/>
    <property type="match status" value="1"/>
</dbReference>
<dbReference type="InterPro" id="IPR029052">
    <property type="entry name" value="Metallo-depent_PP-like"/>
</dbReference>
<dbReference type="Pfam" id="PF00135">
    <property type="entry name" value="COesterase"/>
    <property type="match status" value="1"/>
</dbReference>
<organism evidence="11">
    <name type="scientific">Medioppia subpectinata</name>
    <dbReference type="NCBI Taxonomy" id="1979941"/>
    <lineage>
        <taxon>Eukaryota</taxon>
        <taxon>Metazoa</taxon>
        <taxon>Ecdysozoa</taxon>
        <taxon>Arthropoda</taxon>
        <taxon>Chelicerata</taxon>
        <taxon>Arachnida</taxon>
        <taxon>Acari</taxon>
        <taxon>Acariformes</taxon>
        <taxon>Sarcoptiformes</taxon>
        <taxon>Oribatida</taxon>
        <taxon>Brachypylina</taxon>
        <taxon>Oppioidea</taxon>
        <taxon>Oppiidae</taxon>
        <taxon>Medioppia</taxon>
    </lineage>
</organism>
<evidence type="ECO:0000256" key="1">
    <source>
        <dbReference type="ARBA" id="ARBA00000815"/>
    </source>
</evidence>
<dbReference type="PANTHER" id="PTHR11575">
    <property type="entry name" value="5'-NUCLEOTIDASE-RELATED"/>
    <property type="match status" value="1"/>
</dbReference>
<dbReference type="InterPro" id="IPR029058">
    <property type="entry name" value="AB_hydrolase_fold"/>
</dbReference>
<proteinExistence type="inferred from homology"/>
<evidence type="ECO:0000256" key="2">
    <source>
        <dbReference type="ARBA" id="ARBA00006654"/>
    </source>
</evidence>
<dbReference type="SUPFAM" id="SSF53474">
    <property type="entry name" value="alpha/beta-Hydrolases"/>
    <property type="match status" value="1"/>
</dbReference>
<dbReference type="PANTHER" id="PTHR11575:SF24">
    <property type="entry name" value="5'-NUCLEOTIDASE"/>
    <property type="match status" value="1"/>
</dbReference>
<evidence type="ECO:0000313" key="12">
    <source>
        <dbReference type="Proteomes" id="UP000759131"/>
    </source>
</evidence>
<dbReference type="OrthoDB" id="7722975at2759"/>
<dbReference type="InterPro" id="IPR006179">
    <property type="entry name" value="5_nucleotidase/apyrase"/>
</dbReference>
<feature type="domain" description="5'-Nucleotidase C-terminal" evidence="10">
    <location>
        <begin position="125"/>
        <end position="305"/>
    </location>
</feature>
<feature type="non-terminal residue" evidence="11">
    <location>
        <position position="1"/>
    </location>
</feature>
<keyword evidence="5 8" id="KW-0547">Nucleotide-binding</keyword>
<dbReference type="GO" id="GO:0046872">
    <property type="term" value="F:metal ion binding"/>
    <property type="evidence" value="ECO:0007669"/>
    <property type="project" value="UniProtKB-KW"/>
</dbReference>
<dbReference type="Gene3D" id="3.60.21.10">
    <property type="match status" value="1"/>
</dbReference>
<dbReference type="Gene3D" id="3.90.780.10">
    <property type="entry name" value="5'-Nucleotidase, C-terminal domain"/>
    <property type="match status" value="1"/>
</dbReference>
<dbReference type="EMBL" id="CAJPIZ010025804">
    <property type="protein sequence ID" value="CAG2118853.1"/>
    <property type="molecule type" value="Genomic_DNA"/>
</dbReference>
<dbReference type="FunFam" id="3.90.780.10:FF:000001">
    <property type="entry name" value="NT5E isoform 3"/>
    <property type="match status" value="1"/>
</dbReference>
<dbReference type="InterPro" id="IPR002018">
    <property type="entry name" value="CarbesteraseB"/>
</dbReference>
<evidence type="ECO:0000256" key="5">
    <source>
        <dbReference type="ARBA" id="ARBA00022741"/>
    </source>
</evidence>
<protein>
    <recommendedName>
        <fullName evidence="3">5'-nucleotidase</fullName>
        <ecNumber evidence="3">3.1.3.5</ecNumber>
    </recommendedName>
</protein>
<keyword evidence="6 8" id="KW-0378">Hydrolase</keyword>
<evidence type="ECO:0000256" key="3">
    <source>
        <dbReference type="ARBA" id="ARBA00012643"/>
    </source>
</evidence>
<feature type="non-terminal residue" evidence="11">
    <location>
        <position position="402"/>
    </location>
</feature>
<feature type="domain" description="Carboxylesterase type B" evidence="9">
    <location>
        <begin position="358"/>
        <end position="401"/>
    </location>
</feature>
<dbReference type="AlphaFoldDB" id="A0A7R9LHE1"/>
<dbReference type="InterPro" id="IPR036907">
    <property type="entry name" value="5'-Nucleotdase_C_sf"/>
</dbReference>
<dbReference type="Gene3D" id="3.40.50.1820">
    <property type="entry name" value="alpha/beta hydrolase"/>
    <property type="match status" value="1"/>
</dbReference>
<dbReference type="EMBL" id="OC880379">
    <property type="protein sequence ID" value="CAD7641742.1"/>
    <property type="molecule type" value="Genomic_DNA"/>
</dbReference>
<dbReference type="SUPFAM" id="SSF55816">
    <property type="entry name" value="5'-nucleotidase (syn. UDP-sugar hydrolase), C-terminal domain"/>
    <property type="match status" value="1"/>
</dbReference>